<accession>A7NRG4</accession>
<dbReference type="SUPFAM" id="SSF81593">
    <property type="entry name" value="Nucleotidyltransferase substrate binding subunit/domain"/>
    <property type="match status" value="1"/>
</dbReference>
<reference evidence="2 3" key="1">
    <citation type="submission" date="2007-08" db="EMBL/GenBank/DDBJ databases">
        <title>Complete sequence of Roseiflexus castenholzii DSM 13941.</title>
        <authorList>
            <consortium name="US DOE Joint Genome Institute"/>
            <person name="Copeland A."/>
            <person name="Lucas S."/>
            <person name="Lapidus A."/>
            <person name="Barry K."/>
            <person name="Glavina del Rio T."/>
            <person name="Dalin E."/>
            <person name="Tice H."/>
            <person name="Pitluck S."/>
            <person name="Thompson L.S."/>
            <person name="Brettin T."/>
            <person name="Bruce D."/>
            <person name="Detter J.C."/>
            <person name="Han C."/>
            <person name="Tapia R."/>
            <person name="Schmutz J."/>
            <person name="Larimer F."/>
            <person name="Land M."/>
            <person name="Hauser L."/>
            <person name="Kyrpides N."/>
            <person name="Mikhailova N."/>
            <person name="Bryant D.A."/>
            <person name="Hanada S."/>
            <person name="Tsukatani Y."/>
            <person name="Richardson P."/>
        </authorList>
    </citation>
    <scope>NUCLEOTIDE SEQUENCE [LARGE SCALE GENOMIC DNA]</scope>
    <source>
        <strain evidence="3">DSM 13941 / HLO8</strain>
    </source>
</reference>
<dbReference type="RefSeq" id="WP_012122581.1">
    <property type="nucleotide sequence ID" value="NC_009767.1"/>
</dbReference>
<dbReference type="KEGG" id="rca:Rcas_4128"/>
<dbReference type="Proteomes" id="UP000000263">
    <property type="component" value="Chromosome"/>
</dbReference>
<evidence type="ECO:0000313" key="3">
    <source>
        <dbReference type="Proteomes" id="UP000000263"/>
    </source>
</evidence>
<evidence type="ECO:0000259" key="1">
    <source>
        <dbReference type="PROSITE" id="PS50910"/>
    </source>
</evidence>
<dbReference type="AlphaFoldDB" id="A7NRG4"/>
<sequence length="134" mass="15147">MRKDPNIEGARWLQQAQIDLHWCRHLRDQGAWYLACFLAQQVAEKALKAFLYAQGEELVIGHSVRQLCARAGVYDPNFQQTLSRWGILDSYYIPTRYPNGLPGDIPANVYNQEIADSAVQLAAEVVSAVETHFA</sequence>
<gene>
    <name evidence="2" type="ordered locus">Rcas_4128</name>
</gene>
<dbReference type="PROSITE" id="PS50910">
    <property type="entry name" value="HEPN"/>
    <property type="match status" value="1"/>
</dbReference>
<keyword evidence="3" id="KW-1185">Reference proteome</keyword>
<evidence type="ECO:0000313" key="2">
    <source>
        <dbReference type="EMBL" id="ABU60160.1"/>
    </source>
</evidence>
<organism evidence="2 3">
    <name type="scientific">Roseiflexus castenholzii (strain DSM 13941 / HLO8)</name>
    <dbReference type="NCBI Taxonomy" id="383372"/>
    <lineage>
        <taxon>Bacteria</taxon>
        <taxon>Bacillati</taxon>
        <taxon>Chloroflexota</taxon>
        <taxon>Chloroflexia</taxon>
        <taxon>Chloroflexales</taxon>
        <taxon>Roseiflexineae</taxon>
        <taxon>Roseiflexaceae</taxon>
        <taxon>Roseiflexus</taxon>
    </lineage>
</organism>
<dbReference type="InterPro" id="IPR007842">
    <property type="entry name" value="HEPN_dom"/>
</dbReference>
<dbReference type="OrthoDB" id="9808176at2"/>
<dbReference type="eggNOG" id="COG2250">
    <property type="taxonomic scope" value="Bacteria"/>
</dbReference>
<name>A7NRG4_ROSCS</name>
<feature type="domain" description="HEPN" evidence="1">
    <location>
        <begin position="13"/>
        <end position="125"/>
    </location>
</feature>
<proteinExistence type="predicted"/>
<dbReference type="Gene3D" id="1.20.120.330">
    <property type="entry name" value="Nucleotidyltransferases domain 2"/>
    <property type="match status" value="1"/>
</dbReference>
<dbReference type="SMART" id="SM00748">
    <property type="entry name" value="HEPN"/>
    <property type="match status" value="1"/>
</dbReference>
<dbReference type="Pfam" id="PF05168">
    <property type="entry name" value="HEPN"/>
    <property type="match status" value="1"/>
</dbReference>
<dbReference type="EMBL" id="CP000804">
    <property type="protein sequence ID" value="ABU60160.1"/>
    <property type="molecule type" value="Genomic_DNA"/>
</dbReference>
<protein>
    <submittedName>
        <fullName evidence="2">HEPN domain protein</fullName>
    </submittedName>
</protein>
<dbReference type="STRING" id="383372.Rcas_4128"/>
<dbReference type="HOGENOM" id="CLU_123170_2_1_0"/>